<dbReference type="EC" id="2.7.7.65" evidence="2"/>
<evidence type="ECO:0000256" key="3">
    <source>
        <dbReference type="ARBA" id="ARBA00022475"/>
    </source>
</evidence>
<evidence type="ECO:0000256" key="7">
    <source>
        <dbReference type="ARBA" id="ARBA00034247"/>
    </source>
</evidence>
<gene>
    <name evidence="10" type="ORF">CJ673_07315</name>
</gene>
<dbReference type="Proteomes" id="UP000238281">
    <property type="component" value="Unassembled WGS sequence"/>
</dbReference>
<dbReference type="InterPro" id="IPR033480">
    <property type="entry name" value="sCache_2"/>
</dbReference>
<dbReference type="SUPFAM" id="SSF55073">
    <property type="entry name" value="Nucleotide cyclase"/>
    <property type="match status" value="1"/>
</dbReference>
<sequence length="444" mass="51729">MLLSFKKVVNMEKKLVNFIKYAPMIFIPLVVFLVFYLIITGYKSTLNSNFEIYKNDLIDKQKSLIKTNVQIATQIFQNQVLLTENKEKAYKSFLNLIKNINNTASDYYFIFNTKGDVIVHSFLSHLEGQNLYIVDNENYKNVVKIITQNSSADRFVTYKWLNPSTNLIEEKISFVRQLPNSDLIIGSGFYLEDINKLVENQRDIELKEHDKNINVTLSLAIVFTLLSFILSYIISTMLLKAFNILHSSLKDKSIELQKLNSELEIKVENRTNKLKTAYKKMKDLASIDDLTKIYNRYYFFNIFNQQLEKLKSDKITFSLIMFDLDHFKNVNDTYGHDVGDYVLNETCRVVEKDLRENDTFARIGGEEFLILLPNTNIEDAFYIAQRIRQNIEQHKFKDIPKLTISLGVAEANEPILSTELLKKVDLALYKAKKEGRNRVIAFKN</sequence>
<evidence type="ECO:0000256" key="5">
    <source>
        <dbReference type="ARBA" id="ARBA00022989"/>
    </source>
</evidence>
<keyword evidence="3" id="KW-1003">Cell membrane</keyword>
<dbReference type="PANTHER" id="PTHR45138:SF9">
    <property type="entry name" value="DIGUANYLATE CYCLASE DGCM-RELATED"/>
    <property type="match status" value="1"/>
</dbReference>
<evidence type="ECO:0000256" key="6">
    <source>
        <dbReference type="ARBA" id="ARBA00023136"/>
    </source>
</evidence>
<evidence type="ECO:0000313" key="10">
    <source>
        <dbReference type="EMBL" id="PRM94298.1"/>
    </source>
</evidence>
<dbReference type="Gene3D" id="3.30.70.270">
    <property type="match status" value="1"/>
</dbReference>
<evidence type="ECO:0000259" key="9">
    <source>
        <dbReference type="PROSITE" id="PS50887"/>
    </source>
</evidence>
<dbReference type="InterPro" id="IPR000160">
    <property type="entry name" value="GGDEF_dom"/>
</dbReference>
<dbReference type="Pfam" id="PF17200">
    <property type="entry name" value="sCache_2"/>
    <property type="match status" value="1"/>
</dbReference>
<dbReference type="EMBL" id="NXGE01000004">
    <property type="protein sequence ID" value="PRM94298.1"/>
    <property type="molecule type" value="Genomic_DNA"/>
</dbReference>
<dbReference type="SMART" id="SM00267">
    <property type="entry name" value="GGDEF"/>
    <property type="match status" value="1"/>
</dbReference>
<dbReference type="GO" id="GO:0005886">
    <property type="term" value="C:plasma membrane"/>
    <property type="evidence" value="ECO:0007669"/>
    <property type="project" value="TreeGrafter"/>
</dbReference>
<evidence type="ECO:0000313" key="11">
    <source>
        <dbReference type="Proteomes" id="UP000238281"/>
    </source>
</evidence>
<dbReference type="NCBIfam" id="TIGR00254">
    <property type="entry name" value="GGDEF"/>
    <property type="match status" value="1"/>
</dbReference>
<dbReference type="STRING" id="28198.GCA_001572855_00521"/>
<reference evidence="10 11" key="1">
    <citation type="submission" date="2017-09" db="EMBL/GenBank/DDBJ databases">
        <title>Reassesment of A. cryaerophilus.</title>
        <authorList>
            <person name="Perez-Cataluna A."/>
            <person name="Collado L."/>
            <person name="Salgado O."/>
            <person name="Lefinanco V."/>
            <person name="Figueras M.J."/>
        </authorList>
    </citation>
    <scope>NUCLEOTIDE SEQUENCE [LARGE SCALE GENOMIC DNA]</scope>
    <source>
        <strain evidence="10 11">LMG 10210</strain>
    </source>
</reference>
<feature type="domain" description="GGDEF" evidence="9">
    <location>
        <begin position="315"/>
        <end position="444"/>
    </location>
</feature>
<dbReference type="InterPro" id="IPR050469">
    <property type="entry name" value="Diguanylate_Cyclase"/>
</dbReference>
<protein>
    <recommendedName>
        <fullName evidence="2">diguanylate cyclase</fullName>
        <ecNumber evidence="2">2.7.7.65</ecNumber>
    </recommendedName>
</protein>
<evidence type="ECO:0000256" key="2">
    <source>
        <dbReference type="ARBA" id="ARBA00012528"/>
    </source>
</evidence>
<dbReference type="Pfam" id="PF00990">
    <property type="entry name" value="GGDEF"/>
    <property type="match status" value="1"/>
</dbReference>
<dbReference type="GO" id="GO:0052621">
    <property type="term" value="F:diguanylate cyclase activity"/>
    <property type="evidence" value="ECO:0007669"/>
    <property type="project" value="UniProtKB-EC"/>
</dbReference>
<evidence type="ECO:0000256" key="1">
    <source>
        <dbReference type="ARBA" id="ARBA00004651"/>
    </source>
</evidence>
<accession>A0A2S9T637</accession>
<feature type="transmembrane region" description="Helical" evidence="8">
    <location>
        <begin position="217"/>
        <end position="242"/>
    </location>
</feature>
<keyword evidence="5 8" id="KW-1133">Transmembrane helix</keyword>
<dbReference type="GO" id="GO:1902201">
    <property type="term" value="P:negative regulation of bacterial-type flagellum-dependent cell motility"/>
    <property type="evidence" value="ECO:0007669"/>
    <property type="project" value="TreeGrafter"/>
</dbReference>
<organism evidence="10 11">
    <name type="scientific">Aliarcobacter cryaerophilus</name>
    <dbReference type="NCBI Taxonomy" id="28198"/>
    <lineage>
        <taxon>Bacteria</taxon>
        <taxon>Pseudomonadati</taxon>
        <taxon>Campylobacterota</taxon>
        <taxon>Epsilonproteobacteria</taxon>
        <taxon>Campylobacterales</taxon>
        <taxon>Arcobacteraceae</taxon>
        <taxon>Aliarcobacter</taxon>
    </lineage>
</organism>
<keyword evidence="6 8" id="KW-0472">Membrane</keyword>
<proteinExistence type="predicted"/>
<keyword evidence="4 8" id="KW-0812">Transmembrane</keyword>
<comment type="catalytic activity">
    <reaction evidence="7">
        <text>2 GTP = 3',3'-c-di-GMP + 2 diphosphate</text>
        <dbReference type="Rhea" id="RHEA:24898"/>
        <dbReference type="ChEBI" id="CHEBI:33019"/>
        <dbReference type="ChEBI" id="CHEBI:37565"/>
        <dbReference type="ChEBI" id="CHEBI:58805"/>
        <dbReference type="EC" id="2.7.7.65"/>
    </reaction>
</comment>
<dbReference type="AlphaFoldDB" id="A0A2S9T637"/>
<evidence type="ECO:0000256" key="4">
    <source>
        <dbReference type="ARBA" id="ARBA00022692"/>
    </source>
</evidence>
<dbReference type="FunFam" id="3.30.70.270:FF:000001">
    <property type="entry name" value="Diguanylate cyclase domain protein"/>
    <property type="match status" value="1"/>
</dbReference>
<feature type="transmembrane region" description="Helical" evidence="8">
    <location>
        <begin position="21"/>
        <end position="39"/>
    </location>
</feature>
<comment type="caution">
    <text evidence="10">The sequence shown here is derived from an EMBL/GenBank/DDBJ whole genome shotgun (WGS) entry which is preliminary data.</text>
</comment>
<dbReference type="GO" id="GO:0043709">
    <property type="term" value="P:cell adhesion involved in single-species biofilm formation"/>
    <property type="evidence" value="ECO:0007669"/>
    <property type="project" value="TreeGrafter"/>
</dbReference>
<dbReference type="Gene3D" id="3.30.450.20">
    <property type="entry name" value="PAS domain"/>
    <property type="match status" value="1"/>
</dbReference>
<dbReference type="CDD" id="cd01949">
    <property type="entry name" value="GGDEF"/>
    <property type="match status" value="1"/>
</dbReference>
<dbReference type="PROSITE" id="PS50887">
    <property type="entry name" value="GGDEF"/>
    <property type="match status" value="1"/>
</dbReference>
<comment type="subcellular location">
    <subcellularLocation>
        <location evidence="1">Cell membrane</location>
        <topology evidence="1">Multi-pass membrane protein</topology>
    </subcellularLocation>
</comment>
<dbReference type="InterPro" id="IPR043128">
    <property type="entry name" value="Rev_trsase/Diguanyl_cyclase"/>
</dbReference>
<name>A0A2S9T637_9BACT</name>
<dbReference type="PANTHER" id="PTHR45138">
    <property type="entry name" value="REGULATORY COMPONENTS OF SENSORY TRANSDUCTION SYSTEM"/>
    <property type="match status" value="1"/>
</dbReference>
<dbReference type="InterPro" id="IPR029787">
    <property type="entry name" value="Nucleotide_cyclase"/>
</dbReference>
<evidence type="ECO:0000256" key="8">
    <source>
        <dbReference type="SAM" id="Phobius"/>
    </source>
</evidence>